<keyword evidence="8 10" id="KW-0472">Membrane</keyword>
<dbReference type="STRING" id="5722.A2E0Z0"/>
<dbReference type="Gene3D" id="3.40.630.10">
    <property type="entry name" value="Zn peptidases"/>
    <property type="match status" value="1"/>
</dbReference>
<evidence type="ECO:0000256" key="5">
    <source>
        <dbReference type="ARBA" id="ARBA00022729"/>
    </source>
</evidence>
<keyword evidence="9" id="KW-0325">Glycoprotein</keyword>
<dbReference type="Pfam" id="PF05450">
    <property type="entry name" value="Nicastrin"/>
    <property type="match status" value="1"/>
</dbReference>
<evidence type="ECO:0000256" key="2">
    <source>
        <dbReference type="ARBA" id="ARBA00007717"/>
    </source>
</evidence>
<dbReference type="KEGG" id="tva:4771612"/>
<dbReference type="GO" id="GO:0016485">
    <property type="term" value="P:protein processing"/>
    <property type="evidence" value="ECO:0000318"/>
    <property type="project" value="GO_Central"/>
</dbReference>
<evidence type="ECO:0000256" key="1">
    <source>
        <dbReference type="ARBA" id="ARBA00004479"/>
    </source>
</evidence>
<dbReference type="SMR" id="A2E0Z0"/>
<organism evidence="12 13">
    <name type="scientific">Trichomonas vaginalis (strain ATCC PRA-98 / G3)</name>
    <dbReference type="NCBI Taxonomy" id="412133"/>
    <lineage>
        <taxon>Eukaryota</taxon>
        <taxon>Metamonada</taxon>
        <taxon>Parabasalia</taxon>
        <taxon>Trichomonadida</taxon>
        <taxon>Trichomonadidae</taxon>
        <taxon>Trichomonas</taxon>
    </lineage>
</organism>
<dbReference type="InterPro" id="IPR041084">
    <property type="entry name" value="Ncstrn_small"/>
</dbReference>
<dbReference type="AlphaFoldDB" id="A2E0Z0"/>
<dbReference type="OrthoDB" id="10265862at2759"/>
<dbReference type="SUPFAM" id="SSF53187">
    <property type="entry name" value="Zn-dependent exopeptidases"/>
    <property type="match status" value="1"/>
</dbReference>
<dbReference type="VEuPathDB" id="TrichDB:TVAG_387630"/>
<dbReference type="InterPro" id="IPR008710">
    <property type="entry name" value="Nicastrin"/>
</dbReference>
<proteinExistence type="inferred from homology"/>
<keyword evidence="13" id="KW-1185">Reference proteome</keyword>
<evidence type="ECO:0000256" key="10">
    <source>
        <dbReference type="SAM" id="Phobius"/>
    </source>
</evidence>
<dbReference type="Pfam" id="PF18266">
    <property type="entry name" value="Ncstrn_small"/>
    <property type="match status" value="1"/>
</dbReference>
<protein>
    <recommendedName>
        <fullName evidence="3">Nicastrin</fullName>
    </recommendedName>
</protein>
<evidence type="ECO:0000256" key="3">
    <source>
        <dbReference type="ARBA" id="ARBA00015303"/>
    </source>
</evidence>
<feature type="transmembrane region" description="Helical" evidence="10">
    <location>
        <begin position="589"/>
        <end position="609"/>
    </location>
</feature>
<comment type="similarity">
    <text evidence="2">Belongs to the nicastrin family.</text>
</comment>
<reference evidence="12" key="1">
    <citation type="submission" date="2006-10" db="EMBL/GenBank/DDBJ databases">
        <authorList>
            <person name="Amadeo P."/>
            <person name="Zhao Q."/>
            <person name="Wortman J."/>
            <person name="Fraser-Liggett C."/>
            <person name="Carlton J."/>
        </authorList>
    </citation>
    <scope>NUCLEOTIDE SEQUENCE</scope>
    <source>
        <strain evidence="12">G3</strain>
    </source>
</reference>
<sequence length="618" mass="69409">MFFLCAAIQIPTDFNFRIHNPAGWFGPATKSGGESGYSRLITNEQELDDLLSTKRSFPEVLVIPDFLVNKGNLTKIEKQYDPIKFLHGVMVYSSNTSESSTASAFPNKAQSPYSDDYIWNPYGNGEQYDKYSFVLFYPPNKVMQQLLEKIKADKQKSGFYIDFSMLSRGNLKYCLSHTYDYNAQCQPVGGLSLIGGFNNQIGGKAVWLVSQMDAFGIAPYGQVGADYSISGFVASLAALESLKNLDWKSAKRPLHFGFFDAEEIGNLGSSRFLYEIKNFTCEEYSEGKSYCVRPKRYDFFFQNISYDDFSTVLEVKSVGLFEDEGKIFAHTQKSDNEKIFVQNLQNSFNNPLKITSADSSTPGVPPSTTSSFVKQIPNIEHVVFAGHDKTYVNKVIGTPSDDKYDVDYVTKAATTVARSLAFLCFQDKSIAEGIEANKTLVEGIMQGFVDAPNSSDYFHELFPNASLATDHVSLYSGVYNGYSTSFKHMIVVNMLKDVIRTEFDESNKCTVDSNCTEAYGQDAFCSRQKYCEKSLIRSFPAYSLAFEVNKDDDFYIARNNSEYEAMAEARWASPDIKYVLLPTVMSGRLLISIGLVFTTILAYISLTRWNSLILKLKK</sequence>
<keyword evidence="5" id="KW-0732">Signal</keyword>
<keyword evidence="4 10" id="KW-0812">Transmembrane</keyword>
<comment type="subcellular location">
    <subcellularLocation>
        <location evidence="1">Membrane</location>
        <topology evidence="1">Single-pass type I membrane protein</topology>
    </subcellularLocation>
</comment>
<evidence type="ECO:0000256" key="7">
    <source>
        <dbReference type="ARBA" id="ARBA00022989"/>
    </source>
</evidence>
<evidence type="ECO:0000259" key="11">
    <source>
        <dbReference type="Pfam" id="PF18266"/>
    </source>
</evidence>
<evidence type="ECO:0000256" key="8">
    <source>
        <dbReference type="ARBA" id="ARBA00023136"/>
    </source>
</evidence>
<dbReference type="PANTHER" id="PTHR21092">
    <property type="entry name" value="NICASTRIN"/>
    <property type="match status" value="1"/>
</dbReference>
<dbReference type="GO" id="GO:0005886">
    <property type="term" value="C:plasma membrane"/>
    <property type="evidence" value="ECO:0000318"/>
    <property type="project" value="GO_Central"/>
</dbReference>
<evidence type="ECO:0000313" key="12">
    <source>
        <dbReference type="EMBL" id="EAY13622.1"/>
    </source>
</evidence>
<dbReference type="eggNOG" id="KOG2657">
    <property type="taxonomic scope" value="Eukaryota"/>
</dbReference>
<evidence type="ECO:0000256" key="4">
    <source>
        <dbReference type="ARBA" id="ARBA00022692"/>
    </source>
</evidence>
<dbReference type="EMBL" id="DS113282">
    <property type="protein sequence ID" value="EAY13622.1"/>
    <property type="molecule type" value="Genomic_DNA"/>
</dbReference>
<dbReference type="GO" id="GO:0007219">
    <property type="term" value="P:Notch signaling pathway"/>
    <property type="evidence" value="ECO:0007669"/>
    <property type="project" value="UniProtKB-KW"/>
</dbReference>
<dbReference type="Proteomes" id="UP000001542">
    <property type="component" value="Unassembled WGS sequence"/>
</dbReference>
<accession>A2E0Z0</accession>
<dbReference type="RefSeq" id="XP_001325845.1">
    <property type="nucleotide sequence ID" value="XM_001325810.1"/>
</dbReference>
<dbReference type="CDD" id="cd03881">
    <property type="entry name" value="M28_Nicastrin"/>
    <property type="match status" value="1"/>
</dbReference>
<feature type="domain" description="Nicastrin small lobe" evidence="11">
    <location>
        <begin position="16"/>
        <end position="153"/>
    </location>
</feature>
<reference evidence="12" key="2">
    <citation type="journal article" date="2007" name="Science">
        <title>Draft genome sequence of the sexually transmitted pathogen Trichomonas vaginalis.</title>
        <authorList>
            <person name="Carlton J.M."/>
            <person name="Hirt R.P."/>
            <person name="Silva J.C."/>
            <person name="Delcher A.L."/>
            <person name="Schatz M."/>
            <person name="Zhao Q."/>
            <person name="Wortman J.R."/>
            <person name="Bidwell S.L."/>
            <person name="Alsmark U.C.M."/>
            <person name="Besteiro S."/>
            <person name="Sicheritz-Ponten T."/>
            <person name="Noel C.J."/>
            <person name="Dacks J.B."/>
            <person name="Foster P.G."/>
            <person name="Simillion C."/>
            <person name="Van de Peer Y."/>
            <person name="Miranda-Saavedra D."/>
            <person name="Barton G.J."/>
            <person name="Westrop G.D."/>
            <person name="Mueller S."/>
            <person name="Dessi D."/>
            <person name="Fiori P.L."/>
            <person name="Ren Q."/>
            <person name="Paulsen I."/>
            <person name="Zhang H."/>
            <person name="Bastida-Corcuera F.D."/>
            <person name="Simoes-Barbosa A."/>
            <person name="Brown M.T."/>
            <person name="Hayes R.D."/>
            <person name="Mukherjee M."/>
            <person name="Okumura C.Y."/>
            <person name="Schneider R."/>
            <person name="Smith A.J."/>
            <person name="Vanacova S."/>
            <person name="Villalvazo M."/>
            <person name="Haas B.J."/>
            <person name="Pertea M."/>
            <person name="Feldblyum T.V."/>
            <person name="Utterback T.R."/>
            <person name="Shu C.L."/>
            <person name="Osoegawa K."/>
            <person name="de Jong P.J."/>
            <person name="Hrdy I."/>
            <person name="Horvathova L."/>
            <person name="Zubacova Z."/>
            <person name="Dolezal P."/>
            <person name="Malik S.B."/>
            <person name="Logsdon J.M. Jr."/>
            <person name="Henze K."/>
            <person name="Gupta A."/>
            <person name="Wang C.C."/>
            <person name="Dunne R.L."/>
            <person name="Upcroft J.A."/>
            <person name="Upcroft P."/>
            <person name="White O."/>
            <person name="Salzberg S.L."/>
            <person name="Tang P."/>
            <person name="Chiu C.-H."/>
            <person name="Lee Y.-S."/>
            <person name="Embley T.M."/>
            <person name="Coombs G.H."/>
            <person name="Mottram J.C."/>
            <person name="Tachezy J."/>
            <person name="Fraser-Liggett C.M."/>
            <person name="Johnson P.J."/>
        </authorList>
    </citation>
    <scope>NUCLEOTIDE SEQUENCE [LARGE SCALE GENOMIC DNA]</scope>
    <source>
        <strain evidence="12">G3</strain>
    </source>
</reference>
<keyword evidence="7 10" id="KW-1133">Transmembrane helix</keyword>
<dbReference type="PANTHER" id="PTHR21092:SF0">
    <property type="entry name" value="NICASTRIN"/>
    <property type="match status" value="1"/>
</dbReference>
<evidence type="ECO:0000313" key="13">
    <source>
        <dbReference type="Proteomes" id="UP000001542"/>
    </source>
</evidence>
<gene>
    <name evidence="12" type="ORF">TVAG_387630</name>
</gene>
<dbReference type="VEuPathDB" id="TrichDB:TVAGG3_0330030"/>
<evidence type="ECO:0000256" key="9">
    <source>
        <dbReference type="ARBA" id="ARBA00023180"/>
    </source>
</evidence>
<keyword evidence="6" id="KW-0914">Notch signaling pathway</keyword>
<name>A2E0Z0_TRIV3</name>
<dbReference type="InParanoid" id="A2E0Z0"/>
<evidence type="ECO:0000256" key="6">
    <source>
        <dbReference type="ARBA" id="ARBA00022976"/>
    </source>
</evidence>
<dbReference type="FunFam" id="3.40.630.10:FF:000185">
    <property type="entry name" value="Nicastrin"/>
    <property type="match status" value="1"/>
</dbReference>